<evidence type="ECO:0000313" key="3">
    <source>
        <dbReference type="Proteomes" id="UP000077885"/>
    </source>
</evidence>
<dbReference type="RefSeq" id="WP_067589714.1">
    <property type="nucleotide sequence ID" value="NZ_LXSL01000011.1"/>
</dbReference>
<sequence length="137" mass="15822">MKKQIITACLIAMLSVPAHAEPNTQEIHEFCKITGNITYDAVRASLNGESRQTVQRKLEASYINPLPNDPRIRELMRAQVKHSLDKAYDLYPYLRRLPRSEHTKTSVAVGRIEYQVCMEHFLKHDNSKHRSDSHPAR</sequence>
<proteinExistence type="predicted"/>
<dbReference type="EMBL" id="LXSL01000011">
    <property type="protein sequence ID" value="OAM31072.1"/>
    <property type="molecule type" value="Genomic_DNA"/>
</dbReference>
<accession>A0A1A9S2F1</accession>
<comment type="caution">
    <text evidence="2">The sequence shown here is derived from an EMBL/GenBank/DDBJ whole genome shotgun (WGS) entry which is preliminary data.</text>
</comment>
<reference evidence="3" key="1">
    <citation type="submission" date="2016-05" db="EMBL/GenBank/DDBJ databases">
        <title>Draft genome of Corynebacterium afermentans subsp. afermentans LCDC 88199T.</title>
        <authorList>
            <person name="Bernier A.-M."/>
            <person name="Bernard K."/>
        </authorList>
    </citation>
    <scope>NUCLEOTIDE SEQUENCE [LARGE SCALE GENOMIC DNA]</scope>
    <source>
        <strain evidence="3">NML02-A-017</strain>
    </source>
</reference>
<evidence type="ECO:0000256" key="1">
    <source>
        <dbReference type="SAM" id="SignalP"/>
    </source>
</evidence>
<protein>
    <submittedName>
        <fullName evidence="2">Uncharacterized protein</fullName>
    </submittedName>
</protein>
<dbReference type="Proteomes" id="UP000077885">
    <property type="component" value="Unassembled WGS sequence"/>
</dbReference>
<keyword evidence="3" id="KW-1185">Reference proteome</keyword>
<feature type="chain" id="PRO_5008396454" evidence="1">
    <location>
        <begin position="21"/>
        <end position="137"/>
    </location>
</feature>
<organism evidence="2 3">
    <name type="scientific">Eikenella longinqua</name>
    <dbReference type="NCBI Taxonomy" id="1795827"/>
    <lineage>
        <taxon>Bacteria</taxon>
        <taxon>Pseudomonadati</taxon>
        <taxon>Pseudomonadota</taxon>
        <taxon>Betaproteobacteria</taxon>
        <taxon>Neisseriales</taxon>
        <taxon>Neisseriaceae</taxon>
        <taxon>Eikenella</taxon>
    </lineage>
</organism>
<dbReference type="AlphaFoldDB" id="A0A1A9S2F1"/>
<gene>
    <name evidence="2" type="ORF">A7P95_00795</name>
</gene>
<evidence type="ECO:0000313" key="2">
    <source>
        <dbReference type="EMBL" id="OAM31072.1"/>
    </source>
</evidence>
<keyword evidence="1" id="KW-0732">Signal</keyword>
<name>A0A1A9S2F1_9NEIS</name>
<feature type="signal peptide" evidence="1">
    <location>
        <begin position="1"/>
        <end position="20"/>
    </location>
</feature>